<feature type="transmembrane region" description="Helical" evidence="12">
    <location>
        <begin position="220"/>
        <end position="237"/>
    </location>
</feature>
<evidence type="ECO:0000256" key="9">
    <source>
        <dbReference type="ARBA" id="ARBA00023136"/>
    </source>
</evidence>
<evidence type="ECO:0000259" key="14">
    <source>
        <dbReference type="PROSITE" id="PS50929"/>
    </source>
</evidence>
<reference evidence="15" key="1">
    <citation type="submission" date="2023-07" db="EMBL/GenBank/DDBJ databases">
        <title>Chromosome-level genome assembly of Artemia franciscana.</title>
        <authorList>
            <person name="Jo E."/>
        </authorList>
    </citation>
    <scope>NUCLEOTIDE SEQUENCE</scope>
    <source>
        <tissue evidence="15">Whole body</tissue>
    </source>
</reference>
<feature type="transmembrane region" description="Helical" evidence="12">
    <location>
        <begin position="960"/>
        <end position="982"/>
    </location>
</feature>
<feature type="domain" description="ABC transmembrane type-1" evidence="14">
    <location>
        <begin position="711"/>
        <end position="1017"/>
    </location>
</feature>
<keyword evidence="9 12" id="KW-0472">Membrane</keyword>
<name>A0AA88L7K0_ARTSF</name>
<feature type="domain" description="ABC transmembrane type-1" evidence="14">
    <location>
        <begin position="82"/>
        <end position="351"/>
    </location>
</feature>
<dbReference type="SMART" id="SM00382">
    <property type="entry name" value="AAA"/>
    <property type="match status" value="2"/>
</dbReference>
<proteinExistence type="inferred from homology"/>
<evidence type="ECO:0000256" key="6">
    <source>
        <dbReference type="ARBA" id="ARBA00022741"/>
    </source>
</evidence>
<dbReference type="Pfam" id="PF00005">
    <property type="entry name" value="ABC_tran"/>
    <property type="match status" value="2"/>
</dbReference>
<dbReference type="Proteomes" id="UP001187531">
    <property type="component" value="Unassembled WGS sequence"/>
</dbReference>
<dbReference type="PROSITE" id="PS50893">
    <property type="entry name" value="ABC_TRANSPORTER_2"/>
    <property type="match status" value="2"/>
</dbReference>
<evidence type="ECO:0000256" key="2">
    <source>
        <dbReference type="ARBA" id="ARBA00009726"/>
    </source>
</evidence>
<evidence type="ECO:0000259" key="13">
    <source>
        <dbReference type="PROSITE" id="PS50893"/>
    </source>
</evidence>
<dbReference type="InterPro" id="IPR050173">
    <property type="entry name" value="ABC_transporter_C-like"/>
</dbReference>
<dbReference type="CDD" id="cd18592">
    <property type="entry name" value="ABC_6TM_MRP5_8_9_D1"/>
    <property type="match status" value="1"/>
</dbReference>
<feature type="transmembrane region" description="Helical" evidence="12">
    <location>
        <begin position="121"/>
        <end position="143"/>
    </location>
</feature>
<dbReference type="SUPFAM" id="SSF90123">
    <property type="entry name" value="ABC transporter transmembrane region"/>
    <property type="match status" value="2"/>
</dbReference>
<organism evidence="15 16">
    <name type="scientific">Artemia franciscana</name>
    <name type="common">Brine shrimp</name>
    <name type="synonym">Artemia sanfranciscana</name>
    <dbReference type="NCBI Taxonomy" id="6661"/>
    <lineage>
        <taxon>Eukaryota</taxon>
        <taxon>Metazoa</taxon>
        <taxon>Ecdysozoa</taxon>
        <taxon>Arthropoda</taxon>
        <taxon>Crustacea</taxon>
        <taxon>Branchiopoda</taxon>
        <taxon>Anostraca</taxon>
        <taxon>Artemiidae</taxon>
        <taxon>Artemia</taxon>
    </lineage>
</organism>
<evidence type="ECO:0000256" key="10">
    <source>
        <dbReference type="ARBA" id="ARBA00023180"/>
    </source>
</evidence>
<keyword evidence="10" id="KW-0325">Glycoprotein</keyword>
<dbReference type="Gene3D" id="1.20.1560.10">
    <property type="entry name" value="ABC transporter type 1, transmembrane domain"/>
    <property type="match status" value="2"/>
</dbReference>
<dbReference type="GO" id="GO:0016887">
    <property type="term" value="F:ATP hydrolysis activity"/>
    <property type="evidence" value="ECO:0007669"/>
    <property type="project" value="InterPro"/>
</dbReference>
<evidence type="ECO:0000256" key="7">
    <source>
        <dbReference type="ARBA" id="ARBA00022840"/>
    </source>
</evidence>
<feature type="transmembrane region" description="Helical" evidence="12">
    <location>
        <begin position="708"/>
        <end position="731"/>
    </location>
</feature>
<evidence type="ECO:0000256" key="1">
    <source>
        <dbReference type="ARBA" id="ARBA00004127"/>
    </source>
</evidence>
<dbReference type="PROSITE" id="PS00211">
    <property type="entry name" value="ABC_TRANSPORTER_1"/>
    <property type="match status" value="2"/>
</dbReference>
<feature type="domain" description="ABC transporter" evidence="13">
    <location>
        <begin position="1054"/>
        <end position="1288"/>
    </location>
</feature>
<dbReference type="PROSITE" id="PS50929">
    <property type="entry name" value="ABC_TM1F"/>
    <property type="match status" value="2"/>
</dbReference>
<feature type="transmembrane region" description="Helical" evidence="12">
    <location>
        <begin position="297"/>
        <end position="319"/>
    </location>
</feature>
<dbReference type="FunFam" id="3.40.50.300:FF:000074">
    <property type="entry name" value="Multidrug resistance-associated protein 5 isoform 1"/>
    <property type="match status" value="1"/>
</dbReference>
<dbReference type="InterPro" id="IPR027417">
    <property type="entry name" value="P-loop_NTPase"/>
</dbReference>
<feature type="transmembrane region" description="Helical" evidence="12">
    <location>
        <begin position="779"/>
        <end position="798"/>
    </location>
</feature>
<comment type="caution">
    <text evidence="15">The sequence shown here is derived from an EMBL/GenBank/DDBJ whole genome shotgun (WGS) entry which is preliminary data.</text>
</comment>
<accession>A0AA88L7K0</accession>
<dbReference type="CDD" id="cd03250">
    <property type="entry name" value="ABCC_MRP_domain1"/>
    <property type="match status" value="1"/>
</dbReference>
<dbReference type="CDD" id="cd03244">
    <property type="entry name" value="ABCC_MRP_domain2"/>
    <property type="match status" value="1"/>
</dbReference>
<keyword evidence="7" id="KW-0067">ATP-binding</keyword>
<dbReference type="FunFam" id="1.20.1560.10:FF:000012">
    <property type="entry name" value="ATP binding cassette subfamily C member 5"/>
    <property type="match status" value="1"/>
</dbReference>
<dbReference type="GO" id="GO:0012505">
    <property type="term" value="C:endomembrane system"/>
    <property type="evidence" value="ECO:0007669"/>
    <property type="project" value="UniProtKB-SubCell"/>
</dbReference>
<evidence type="ECO:0000313" key="16">
    <source>
        <dbReference type="Proteomes" id="UP001187531"/>
    </source>
</evidence>
<feature type="transmembrane region" description="Helical" evidence="12">
    <location>
        <begin position="848"/>
        <end position="867"/>
    </location>
</feature>
<evidence type="ECO:0000313" key="15">
    <source>
        <dbReference type="EMBL" id="KAK2719862.1"/>
    </source>
</evidence>
<dbReference type="InterPro" id="IPR017871">
    <property type="entry name" value="ABC_transporter-like_CS"/>
</dbReference>
<dbReference type="GO" id="GO:0005524">
    <property type="term" value="F:ATP binding"/>
    <property type="evidence" value="ECO:0007669"/>
    <property type="project" value="UniProtKB-KW"/>
</dbReference>
<keyword evidence="6" id="KW-0547">Nucleotide-binding</keyword>
<evidence type="ECO:0000256" key="12">
    <source>
        <dbReference type="SAM" id="Phobius"/>
    </source>
</evidence>
<keyword evidence="8 12" id="KW-1133">Transmembrane helix</keyword>
<keyword evidence="16" id="KW-1185">Reference proteome</keyword>
<dbReference type="FunFam" id="1.20.1560.10:FF:000015">
    <property type="entry name" value="multidrug resistance-associated protein 5 isoform X1"/>
    <property type="match status" value="1"/>
</dbReference>
<gene>
    <name evidence="15" type="ORF">QYM36_005364</name>
</gene>
<comment type="subcellular location">
    <subcellularLocation>
        <location evidence="1">Endomembrane system</location>
        <topology evidence="1">Multi-pass membrane protein</topology>
    </subcellularLocation>
</comment>
<dbReference type="CDD" id="cd18599">
    <property type="entry name" value="ABC_6TM_MRP5_8_9_D2"/>
    <property type="match status" value="1"/>
</dbReference>
<dbReference type="PANTHER" id="PTHR24223:SF447">
    <property type="entry name" value="MULTIDRUG RESISTANCE-ASSOCIATED PROTEIN 5"/>
    <property type="match status" value="1"/>
</dbReference>
<dbReference type="SUPFAM" id="SSF52540">
    <property type="entry name" value="P-loop containing nucleoside triphosphate hydrolases"/>
    <property type="match status" value="2"/>
</dbReference>
<feature type="transmembrane region" description="Helical" evidence="12">
    <location>
        <begin position="191"/>
        <end position="214"/>
    </location>
</feature>
<dbReference type="PANTHER" id="PTHR24223">
    <property type="entry name" value="ATP-BINDING CASSETTE SUB-FAMILY C"/>
    <property type="match status" value="1"/>
</dbReference>
<comment type="similarity">
    <text evidence="2">Belongs to the ABC transporter superfamily. ABCC family. Conjugate transporter (TC 3.A.1.208) subfamily.</text>
</comment>
<dbReference type="GO" id="GO:0016020">
    <property type="term" value="C:membrane"/>
    <property type="evidence" value="ECO:0007669"/>
    <property type="project" value="InterPro"/>
</dbReference>
<evidence type="ECO:0008006" key="17">
    <source>
        <dbReference type="Google" id="ProtNLM"/>
    </source>
</evidence>
<dbReference type="InterPro" id="IPR011527">
    <property type="entry name" value="ABC1_TM_dom"/>
</dbReference>
<dbReference type="Pfam" id="PF00664">
    <property type="entry name" value="ABC_membrane"/>
    <property type="match status" value="2"/>
</dbReference>
<protein>
    <recommendedName>
        <fullName evidence="17">Multidrug resistance-associated protein 5-like</fullName>
    </recommendedName>
</protein>
<dbReference type="InterPro" id="IPR003593">
    <property type="entry name" value="AAA+_ATPase"/>
</dbReference>
<feature type="transmembrane region" description="Helical" evidence="12">
    <location>
        <begin position="325"/>
        <end position="344"/>
    </location>
</feature>
<feature type="transmembrane region" description="Helical" evidence="12">
    <location>
        <begin position="873"/>
        <end position="894"/>
    </location>
</feature>
<sequence length="1295" mass="145068">MPLDKAGFFSFMTFSWMWKFIKIAYERGLEPNDLPVCSQLDSCEYNSQRFAHLWLEELRCQGRQKASLGRVMWRFCRTRVLITMGIFLLSLTLGFLGPTIFMRKLLEYAEDPEAHVSDGLIWAILLVICEFGRTFSFALVWGINYRTGIRLRSAVLSVLYQKLVKLPNLGDKSIGEIVNIFSNDGIRIFEVVIYATLIVGGPFVAIIATFYIYILLGPHALFGILTFLIFYPVQYGMSRLTGYLRKLSVKSTDSRVRLMNEVLTSIKLIKMYAWEKIFASNIKGVRKEERGLLEKSAYLQSLSLALAPTIPIISVIVTFLCHTAAGFGLTASQGMTVLTAFMFLRRQLNILREGAKCFFDAKIGVSRSESVLLMPEMTKNRNLPKMDDLSLSIEYGSFSHQHRSELAKADAIEEALSLSNGRILRTETFLKQINLAVPKGALVGICGPVGSGKSSLLSAILGQLKLDSGEVGVRGSIAYVPQQAWIMNATLKENIIFGEKFDPLTYYRVMQCSGLFHDVEILPARENTEIGERGVNLSGGQKQRVALARAVYANRDIYLLDDIFSALDAHVSKQVFEECIKLELREKTILLVTHHLTFLSQCHKILVMKDGEVLDYGTHEELMQKCDYYRSLQELTVQGDEENHDDCIVEHVKDAVKDTTSAIQDGSPPQKPPRKSVSGRITSDEEKEKGSIPISVYLTYVKYAGGGLLSFFVFAVVALSVLSTAASSWWLSYWIKQGSGSANMTEISGLNVSSSNSTAVRTHPGSISDNPELPFYRNVYGSFIAIILFSSLLRGFLFTKVTLRASNKVHNYLVAKIFRAPTRFFEATPVGRLLNLFSRDMDEIDVRLPYTLEAFLQNIFFIAISILLPVIIFPWFVIILAILTGIFLLVTRYFRAGIRDLKRIENIGRSPIYGHVATTVAGLPSIHAFGKERDFTYKFMVLQDENSNCFFLYNCALRWLAVRLDMITVGILASNAAMVLAFHGQTDAAYAGLVLAYAAQLGGMLQYTVRLAAETESRFTSFQRLYNTEKTMESEGNTIAEKVPPKNWPNSGEVEFIEVRLRYRANLPLALNRVSFKIRCNEKVGIVGRTGSGKSTLISALFRLVEIEAGSIRIDGINIKDVGLEVLRSHLAVIPQDPVLFIGTIRNNLDPFGQHDDNELWMTLEMTSMKEKVESLSHGLDSIVSEDGQNFSVGERQLLCMARALLRKSKIIVLDEATASIDAQTDVIIQETLRKAFIDCTLLTIAHRLDTVKACDKIMVMEEGKVVEFDSPSVLLNKPNSSFYKLSAAFNSQMF</sequence>
<keyword evidence="4 12" id="KW-0812">Transmembrane</keyword>
<evidence type="ECO:0000256" key="3">
    <source>
        <dbReference type="ARBA" id="ARBA00022448"/>
    </source>
</evidence>
<feature type="domain" description="ABC transporter" evidence="13">
    <location>
        <begin position="407"/>
        <end position="635"/>
    </location>
</feature>
<keyword evidence="5" id="KW-0677">Repeat</keyword>
<feature type="region of interest" description="Disordered" evidence="11">
    <location>
        <begin position="660"/>
        <end position="684"/>
    </location>
</feature>
<dbReference type="Gene3D" id="3.40.50.300">
    <property type="entry name" value="P-loop containing nucleotide triphosphate hydrolases"/>
    <property type="match status" value="2"/>
</dbReference>
<keyword evidence="3" id="KW-0813">Transport</keyword>
<dbReference type="FunFam" id="3.40.50.300:FF:000997">
    <property type="entry name" value="Multidrug resistance-associated protein 1"/>
    <property type="match status" value="1"/>
</dbReference>
<dbReference type="EMBL" id="JAVRJZ010000008">
    <property type="protein sequence ID" value="KAK2719862.1"/>
    <property type="molecule type" value="Genomic_DNA"/>
</dbReference>
<feature type="transmembrane region" description="Helical" evidence="12">
    <location>
        <begin position="80"/>
        <end position="101"/>
    </location>
</feature>
<evidence type="ECO:0000256" key="4">
    <source>
        <dbReference type="ARBA" id="ARBA00022692"/>
    </source>
</evidence>
<dbReference type="InterPro" id="IPR036640">
    <property type="entry name" value="ABC1_TM_sf"/>
</dbReference>
<dbReference type="InterPro" id="IPR003439">
    <property type="entry name" value="ABC_transporter-like_ATP-bd"/>
</dbReference>
<evidence type="ECO:0000256" key="5">
    <source>
        <dbReference type="ARBA" id="ARBA00022737"/>
    </source>
</evidence>
<evidence type="ECO:0000256" key="8">
    <source>
        <dbReference type="ARBA" id="ARBA00022989"/>
    </source>
</evidence>
<dbReference type="GO" id="GO:0140359">
    <property type="term" value="F:ABC-type transporter activity"/>
    <property type="evidence" value="ECO:0007669"/>
    <property type="project" value="InterPro"/>
</dbReference>
<evidence type="ECO:0000256" key="11">
    <source>
        <dbReference type="SAM" id="MobiDB-lite"/>
    </source>
</evidence>